<evidence type="ECO:0000313" key="3">
    <source>
        <dbReference type="EMBL" id="KAK4262925.1"/>
    </source>
</evidence>
<feature type="region of interest" description="Disordered" evidence="1">
    <location>
        <begin position="440"/>
        <end position="552"/>
    </location>
</feature>
<evidence type="ECO:0000256" key="1">
    <source>
        <dbReference type="SAM" id="MobiDB-lite"/>
    </source>
</evidence>
<feature type="compositionally biased region" description="Basic and acidic residues" evidence="1">
    <location>
        <begin position="461"/>
        <end position="475"/>
    </location>
</feature>
<dbReference type="GO" id="GO:0035861">
    <property type="term" value="C:site of double-strand break"/>
    <property type="evidence" value="ECO:0007669"/>
    <property type="project" value="TreeGrafter"/>
</dbReference>
<gene>
    <name evidence="3" type="ORF">QN277_028415</name>
</gene>
<feature type="compositionally biased region" description="Polar residues" evidence="1">
    <location>
        <begin position="481"/>
        <end position="509"/>
    </location>
</feature>
<evidence type="ECO:0000313" key="4">
    <source>
        <dbReference type="Proteomes" id="UP001293593"/>
    </source>
</evidence>
<evidence type="ECO:0000259" key="2">
    <source>
        <dbReference type="Pfam" id="PF10382"/>
    </source>
</evidence>
<sequence>MANVKRWSVTYTKQIKQKRKKYQDGFLELQDSTDKVMLYDECDKLLECRLLKSDENVTSGETMVFNGFLVDIGDPEGNNNPISDSNVDRTQNKFAWRPNRLNGSNFRTSSGDSKTNVKESKAHHSLSPSQKIIKEFKKRELLKYGSPKISPETIKPNTSEWQVLYTTQVTQKAKKYHDGFLKLVVCGSNSRQVMLFDANKKLLDSKFLKKDDIIRPGESLAWDAYLVDVGENQGNHEPDSYNRGKKSTYSEEIRKMHWQQSSHLTHVTPRKSEWLVLYSTRSSKKAKIYHDGFLQLEIFGSQGRQAVLYDLNKKPIERRFLKQDEVIRPGESIYFDGHFVDVGDPKESDQCPMNADEKGTDDNVVQRKQTRYEQNSCLKANPIVVKRESHSIAYPAKEPNLNSLFSGSDVTESSRMVQPIKPIRDTHQILSLLQKRVAPKSKITGSGPTIASAPSHGSSENLRDRESIESMKSSEDPTAISGATSLRFTDNIGSSHQPEPSKEAQTYTSEAVFDLPISMAHSSSSVTSEGESDEEFLRTTDMNDCPSFGLGF</sequence>
<dbReference type="InterPro" id="IPR018838">
    <property type="entry name" value="ZGRF1-like_N"/>
</dbReference>
<dbReference type="Proteomes" id="UP001293593">
    <property type="component" value="Unassembled WGS sequence"/>
</dbReference>
<protein>
    <recommendedName>
        <fullName evidence="2">5'-3' DNA helicase ZGRF1-like N-terminal domain-containing protein</fullName>
    </recommendedName>
</protein>
<reference evidence="3" key="1">
    <citation type="submission" date="2023-10" db="EMBL/GenBank/DDBJ databases">
        <title>Chromosome-level genome of the transformable northern wattle, Acacia crassicarpa.</title>
        <authorList>
            <person name="Massaro I."/>
            <person name="Sinha N.R."/>
            <person name="Poethig S."/>
            <person name="Leichty A.R."/>
        </authorList>
    </citation>
    <scope>NUCLEOTIDE SEQUENCE</scope>
    <source>
        <strain evidence="3">Acra3RX</strain>
        <tissue evidence="3">Leaf</tissue>
    </source>
</reference>
<accession>A0AAE1K3E9</accession>
<keyword evidence="4" id="KW-1185">Reference proteome</keyword>
<feature type="domain" description="5'-3' DNA helicase ZGRF1-like N-terminal" evidence="2">
    <location>
        <begin position="273"/>
        <end position="348"/>
    </location>
</feature>
<dbReference type="Pfam" id="PF10382">
    <property type="entry name" value="ZGRF1-like_N"/>
    <property type="match status" value="3"/>
</dbReference>
<dbReference type="PANTHER" id="PTHR28535:SF1">
    <property type="entry name" value="PROTEIN ZGRF1"/>
    <property type="match status" value="1"/>
</dbReference>
<feature type="domain" description="5'-3' DNA helicase ZGRF1-like N-terminal" evidence="2">
    <location>
        <begin position="4"/>
        <end position="78"/>
    </location>
</feature>
<name>A0AAE1K3E9_9FABA</name>
<dbReference type="PANTHER" id="PTHR28535">
    <property type="entry name" value="ZINC FINGER GRF-TYPE CONTAINING 1"/>
    <property type="match status" value="1"/>
</dbReference>
<dbReference type="InterPro" id="IPR052800">
    <property type="entry name" value="DNA_Repair_Helicase_ZGRF1"/>
</dbReference>
<dbReference type="GO" id="GO:0005634">
    <property type="term" value="C:nucleus"/>
    <property type="evidence" value="ECO:0007669"/>
    <property type="project" value="TreeGrafter"/>
</dbReference>
<dbReference type="EMBL" id="JAWXYG010000009">
    <property type="protein sequence ID" value="KAK4262925.1"/>
    <property type="molecule type" value="Genomic_DNA"/>
</dbReference>
<feature type="compositionally biased region" description="Polar residues" evidence="1">
    <location>
        <begin position="101"/>
        <end position="114"/>
    </location>
</feature>
<feature type="domain" description="5'-3' DNA helicase ZGRF1-like N-terminal" evidence="2">
    <location>
        <begin position="160"/>
        <end position="238"/>
    </location>
</feature>
<proteinExistence type="predicted"/>
<organism evidence="3 4">
    <name type="scientific">Acacia crassicarpa</name>
    <name type="common">northern wattle</name>
    <dbReference type="NCBI Taxonomy" id="499986"/>
    <lineage>
        <taxon>Eukaryota</taxon>
        <taxon>Viridiplantae</taxon>
        <taxon>Streptophyta</taxon>
        <taxon>Embryophyta</taxon>
        <taxon>Tracheophyta</taxon>
        <taxon>Spermatophyta</taxon>
        <taxon>Magnoliopsida</taxon>
        <taxon>eudicotyledons</taxon>
        <taxon>Gunneridae</taxon>
        <taxon>Pentapetalae</taxon>
        <taxon>rosids</taxon>
        <taxon>fabids</taxon>
        <taxon>Fabales</taxon>
        <taxon>Fabaceae</taxon>
        <taxon>Caesalpinioideae</taxon>
        <taxon>mimosoid clade</taxon>
        <taxon>Acacieae</taxon>
        <taxon>Acacia</taxon>
    </lineage>
</organism>
<dbReference type="GO" id="GO:0006302">
    <property type="term" value="P:double-strand break repair"/>
    <property type="evidence" value="ECO:0007669"/>
    <property type="project" value="TreeGrafter"/>
</dbReference>
<dbReference type="AlphaFoldDB" id="A0AAE1K3E9"/>
<feature type="region of interest" description="Disordered" evidence="1">
    <location>
        <begin position="98"/>
        <end position="125"/>
    </location>
</feature>
<comment type="caution">
    <text evidence="3">The sequence shown here is derived from an EMBL/GenBank/DDBJ whole genome shotgun (WGS) entry which is preliminary data.</text>
</comment>